<evidence type="ECO:0000313" key="1">
    <source>
        <dbReference type="EMBL" id="MEE1945980.1"/>
    </source>
</evidence>
<reference evidence="1 2" key="1">
    <citation type="submission" date="2024-01" db="EMBL/GenBank/DDBJ databases">
        <title>Pedobacter sp. nov., isolated from fresh soil.</title>
        <authorList>
            <person name="Le N.T.T."/>
        </authorList>
    </citation>
    <scope>NUCLEOTIDE SEQUENCE [LARGE SCALE GENOMIC DNA]</scope>
    <source>
        <strain evidence="1 2">KR3-3</strain>
    </source>
</reference>
<keyword evidence="2" id="KW-1185">Reference proteome</keyword>
<sequence length="198" mass="21723">MKSIFLASVFLLASIVIESGNKTPIESTGAPKDQYCDYCKADFPETHFPCLLKVAKAKINTRNGRVEFAIGQPITGILVRMEKNGIDSLSLTPNEKGEIELNNLPQGNYNFKLTLPFTNPKSEFAGRPIGGAILSIGKKGTKLNFGMISNANGDVLLGHLEASDYKLIITSPTDAERTSPLYRSYFLENFSPNFKGNR</sequence>
<accession>A0ABU7I925</accession>
<organism evidence="1 2">
    <name type="scientific">Pedobacter albus</name>
    <dbReference type="NCBI Taxonomy" id="3113905"/>
    <lineage>
        <taxon>Bacteria</taxon>
        <taxon>Pseudomonadati</taxon>
        <taxon>Bacteroidota</taxon>
        <taxon>Sphingobacteriia</taxon>
        <taxon>Sphingobacteriales</taxon>
        <taxon>Sphingobacteriaceae</taxon>
        <taxon>Pedobacter</taxon>
    </lineage>
</organism>
<dbReference type="EMBL" id="JAZDQT010000002">
    <property type="protein sequence ID" value="MEE1945980.1"/>
    <property type="molecule type" value="Genomic_DNA"/>
</dbReference>
<protein>
    <submittedName>
        <fullName evidence="1">Carboxypeptidase-like regulatory domain-containing protein</fullName>
    </submittedName>
</protein>
<gene>
    <name evidence="1" type="ORF">VRU48_12740</name>
</gene>
<name>A0ABU7I925_9SPHI</name>
<dbReference type="RefSeq" id="WP_330108298.1">
    <property type="nucleotide sequence ID" value="NZ_JAZDQT010000002.1"/>
</dbReference>
<evidence type="ECO:0000313" key="2">
    <source>
        <dbReference type="Proteomes" id="UP001336835"/>
    </source>
</evidence>
<comment type="caution">
    <text evidence="1">The sequence shown here is derived from an EMBL/GenBank/DDBJ whole genome shotgun (WGS) entry which is preliminary data.</text>
</comment>
<proteinExistence type="predicted"/>
<dbReference type="Proteomes" id="UP001336835">
    <property type="component" value="Unassembled WGS sequence"/>
</dbReference>